<comment type="function">
    <text evidence="10">Member of the two-component regulatory system HssS/HssR involved in intracellular heme homeostasis and tempering of staphylococcal virulence. Phosphorylated HssR binds to a direct repeat sequence within hrtAB promoter and activates the expression of hrtAB, an efflux pump, in response to extracellular heme, hemin, hemoglobin or blood.</text>
</comment>
<dbReference type="Proteomes" id="UP000256488">
    <property type="component" value="Unassembled WGS sequence"/>
</dbReference>
<dbReference type="GO" id="GO:0006355">
    <property type="term" value="P:regulation of DNA-templated transcription"/>
    <property type="evidence" value="ECO:0007669"/>
    <property type="project" value="InterPro"/>
</dbReference>
<dbReference type="InterPro" id="IPR039420">
    <property type="entry name" value="WalR-like"/>
</dbReference>
<organism evidence="16 17">
    <name type="scientific">Virgibacillus dokdonensis</name>
    <dbReference type="NCBI Taxonomy" id="302167"/>
    <lineage>
        <taxon>Bacteria</taxon>
        <taxon>Bacillati</taxon>
        <taxon>Bacillota</taxon>
        <taxon>Bacilli</taxon>
        <taxon>Bacillales</taxon>
        <taxon>Bacillaceae</taxon>
        <taxon>Virgibacillus</taxon>
    </lineage>
</organism>
<gene>
    <name evidence="16" type="ORF">CAI16_13225</name>
</gene>
<dbReference type="Gene3D" id="1.10.10.10">
    <property type="entry name" value="Winged helix-like DNA-binding domain superfamily/Winged helix DNA-binding domain"/>
    <property type="match status" value="1"/>
</dbReference>
<keyword evidence="3 12" id="KW-0597">Phosphoprotein</keyword>
<dbReference type="GO" id="GO:0000156">
    <property type="term" value="F:phosphorelay response regulator activity"/>
    <property type="evidence" value="ECO:0007669"/>
    <property type="project" value="TreeGrafter"/>
</dbReference>
<evidence type="ECO:0000256" key="7">
    <source>
        <dbReference type="ARBA" id="ARBA00023125"/>
    </source>
</evidence>
<evidence type="ECO:0000256" key="11">
    <source>
        <dbReference type="ARBA" id="ARBA00039976"/>
    </source>
</evidence>
<dbReference type="AlphaFoldDB" id="A0A3E0WPB1"/>
<dbReference type="InterPro" id="IPR001789">
    <property type="entry name" value="Sig_transdc_resp-reg_receiver"/>
</dbReference>
<keyword evidence="2" id="KW-0963">Cytoplasm</keyword>
<dbReference type="SMART" id="SM00448">
    <property type="entry name" value="REC"/>
    <property type="match status" value="1"/>
</dbReference>
<reference evidence="16 17" key="1">
    <citation type="submission" date="2017-05" db="EMBL/GenBank/DDBJ databases">
        <title>Virgibacillus sp. AK90 isolated from a saltern of Kakinada, India.</title>
        <authorList>
            <person name="Gupta V."/>
            <person name="Sidhu C."/>
            <person name="Korpole S."/>
            <person name="Pinnaka A.K."/>
        </authorList>
    </citation>
    <scope>NUCLEOTIDE SEQUENCE [LARGE SCALE GENOMIC DNA]</scope>
    <source>
        <strain evidence="16 17">AK90</strain>
    </source>
</reference>
<keyword evidence="5" id="KW-0805">Transcription regulation</keyword>
<dbReference type="CDD" id="cd00383">
    <property type="entry name" value="trans_reg_C"/>
    <property type="match status" value="1"/>
</dbReference>
<accession>A0A3E0WPB1</accession>
<dbReference type="InterPro" id="IPR011006">
    <property type="entry name" value="CheY-like_superfamily"/>
</dbReference>
<evidence type="ECO:0000256" key="6">
    <source>
        <dbReference type="ARBA" id="ARBA00023026"/>
    </source>
</evidence>
<feature type="modified residue" description="4-aspartylphosphate" evidence="12">
    <location>
        <position position="100"/>
    </location>
</feature>
<evidence type="ECO:0000256" key="5">
    <source>
        <dbReference type="ARBA" id="ARBA00023015"/>
    </source>
</evidence>
<dbReference type="GO" id="GO:0032993">
    <property type="term" value="C:protein-DNA complex"/>
    <property type="evidence" value="ECO:0007669"/>
    <property type="project" value="TreeGrafter"/>
</dbReference>
<dbReference type="InterPro" id="IPR036388">
    <property type="entry name" value="WH-like_DNA-bd_sf"/>
</dbReference>
<dbReference type="Pfam" id="PF00072">
    <property type="entry name" value="Response_reg"/>
    <property type="match status" value="1"/>
</dbReference>
<dbReference type="PANTHER" id="PTHR48111:SF49">
    <property type="entry name" value="HEME RESPONSE REGULATOR HSSR"/>
    <property type="match status" value="1"/>
</dbReference>
<proteinExistence type="predicted"/>
<dbReference type="PROSITE" id="PS50110">
    <property type="entry name" value="RESPONSE_REGULATORY"/>
    <property type="match status" value="1"/>
</dbReference>
<feature type="domain" description="OmpR/PhoB-type" evidence="15">
    <location>
        <begin position="172"/>
        <end position="270"/>
    </location>
</feature>
<evidence type="ECO:0000259" key="14">
    <source>
        <dbReference type="PROSITE" id="PS50110"/>
    </source>
</evidence>
<feature type="domain" description="Response regulatory" evidence="14">
    <location>
        <begin position="51"/>
        <end position="164"/>
    </location>
</feature>
<evidence type="ECO:0000256" key="8">
    <source>
        <dbReference type="ARBA" id="ARBA00023159"/>
    </source>
</evidence>
<dbReference type="InterPro" id="IPR001867">
    <property type="entry name" value="OmpR/PhoB-type_DNA-bd"/>
</dbReference>
<keyword evidence="8" id="KW-0010">Activator</keyword>
<feature type="DNA-binding region" description="OmpR/PhoB-type" evidence="13">
    <location>
        <begin position="172"/>
        <end position="270"/>
    </location>
</feature>
<dbReference type="FunFam" id="1.10.10.10:FF:000018">
    <property type="entry name" value="DNA-binding response regulator ResD"/>
    <property type="match status" value="1"/>
</dbReference>
<name>A0A3E0WPB1_9BACI</name>
<dbReference type="CDD" id="cd17574">
    <property type="entry name" value="REC_OmpR"/>
    <property type="match status" value="1"/>
</dbReference>
<sequence>MFITVKFSEKLRLHHWLRSSLIYTIIKWFNLLIDGEVDAKYLLVGVKNLITVIVVDDDAHIRELLRLYLQKEGYQMVEAEDGEEALSIMEQTDVQAAIVDIMMPKLDGFDLCKHMRTFYNIPILMLTAKGELADKEKAYRAGTDDYIVKPFEPKEVLFRLKALLRRFQMIHDDKIQIGTMCINRKNYEVQVDGKTIILPLKEFELLAQLASYPNQIFTREQLIEHVWGLGYEGNDRTVDVHIKRLRKRFSHCQSDFTIQTVRGVGYKLETLKAGGQS</sequence>
<keyword evidence="4" id="KW-0902">Two-component regulatory system</keyword>
<dbReference type="PROSITE" id="PS51755">
    <property type="entry name" value="OMPR_PHOB"/>
    <property type="match status" value="1"/>
</dbReference>
<keyword evidence="6" id="KW-0843">Virulence</keyword>
<evidence type="ECO:0000256" key="2">
    <source>
        <dbReference type="ARBA" id="ARBA00022490"/>
    </source>
</evidence>
<evidence type="ECO:0000256" key="10">
    <source>
        <dbReference type="ARBA" id="ARBA00037471"/>
    </source>
</evidence>
<dbReference type="FunFam" id="3.40.50.2300:FF:000001">
    <property type="entry name" value="DNA-binding response regulator PhoB"/>
    <property type="match status" value="1"/>
</dbReference>
<dbReference type="GO" id="GO:0005829">
    <property type="term" value="C:cytosol"/>
    <property type="evidence" value="ECO:0007669"/>
    <property type="project" value="TreeGrafter"/>
</dbReference>
<dbReference type="SMART" id="SM00862">
    <property type="entry name" value="Trans_reg_C"/>
    <property type="match status" value="1"/>
</dbReference>
<dbReference type="SUPFAM" id="SSF52172">
    <property type="entry name" value="CheY-like"/>
    <property type="match status" value="1"/>
</dbReference>
<dbReference type="PANTHER" id="PTHR48111">
    <property type="entry name" value="REGULATOR OF RPOS"/>
    <property type="match status" value="1"/>
</dbReference>
<evidence type="ECO:0000313" key="17">
    <source>
        <dbReference type="Proteomes" id="UP000256488"/>
    </source>
</evidence>
<evidence type="ECO:0000313" key="16">
    <source>
        <dbReference type="EMBL" id="RFA33981.1"/>
    </source>
</evidence>
<evidence type="ECO:0000256" key="13">
    <source>
        <dbReference type="PROSITE-ProRule" id="PRU01091"/>
    </source>
</evidence>
<dbReference type="Gene3D" id="3.40.50.2300">
    <property type="match status" value="1"/>
</dbReference>
<evidence type="ECO:0000256" key="9">
    <source>
        <dbReference type="ARBA" id="ARBA00023163"/>
    </source>
</evidence>
<evidence type="ECO:0000256" key="1">
    <source>
        <dbReference type="ARBA" id="ARBA00004496"/>
    </source>
</evidence>
<dbReference type="EMBL" id="NFZX01000029">
    <property type="protein sequence ID" value="RFA33981.1"/>
    <property type="molecule type" value="Genomic_DNA"/>
</dbReference>
<keyword evidence="9" id="KW-0804">Transcription</keyword>
<evidence type="ECO:0000256" key="12">
    <source>
        <dbReference type="PROSITE-ProRule" id="PRU00169"/>
    </source>
</evidence>
<evidence type="ECO:0000256" key="4">
    <source>
        <dbReference type="ARBA" id="ARBA00023012"/>
    </source>
</evidence>
<dbReference type="Pfam" id="PF00486">
    <property type="entry name" value="Trans_reg_C"/>
    <property type="match status" value="1"/>
</dbReference>
<comment type="caution">
    <text evidence="16">The sequence shown here is derived from an EMBL/GenBank/DDBJ whole genome shotgun (WGS) entry which is preliminary data.</text>
</comment>
<dbReference type="GO" id="GO:0000976">
    <property type="term" value="F:transcription cis-regulatory region binding"/>
    <property type="evidence" value="ECO:0007669"/>
    <property type="project" value="TreeGrafter"/>
</dbReference>
<protein>
    <recommendedName>
        <fullName evidence="11">Heme response regulator HssR</fullName>
    </recommendedName>
</protein>
<evidence type="ECO:0000259" key="15">
    <source>
        <dbReference type="PROSITE" id="PS51755"/>
    </source>
</evidence>
<keyword evidence="7 13" id="KW-0238">DNA-binding</keyword>
<evidence type="ECO:0000256" key="3">
    <source>
        <dbReference type="ARBA" id="ARBA00022553"/>
    </source>
</evidence>
<comment type="subcellular location">
    <subcellularLocation>
        <location evidence="1">Cytoplasm</location>
    </subcellularLocation>
</comment>